<reference evidence="4" key="2">
    <citation type="submission" date="2023-01" db="EMBL/GenBank/DDBJ databases">
        <title>Draft genome sequence of Agaribacter marinus strain NBRC 110023.</title>
        <authorList>
            <person name="Sun Q."/>
            <person name="Mori K."/>
        </authorList>
    </citation>
    <scope>NUCLEOTIDE SEQUENCE</scope>
    <source>
        <strain evidence="4">NBRC 110023</strain>
    </source>
</reference>
<dbReference type="PANTHER" id="PTHR12215:SF15">
    <property type="entry name" value="4'-PHOSPHOPANTETHEINYL TRANSFERASE SUPERFAMILY-RELATED"/>
    <property type="match status" value="1"/>
</dbReference>
<protein>
    <recommendedName>
        <fullName evidence="3">4'-phosphopantetheinyl transferase domain-containing protein</fullName>
    </recommendedName>
</protein>
<organism evidence="4 5">
    <name type="scientific">Agaribacter marinus</name>
    <dbReference type="NCBI Taxonomy" id="1431249"/>
    <lineage>
        <taxon>Bacteria</taxon>
        <taxon>Pseudomonadati</taxon>
        <taxon>Pseudomonadota</taxon>
        <taxon>Gammaproteobacteria</taxon>
        <taxon>Alteromonadales</taxon>
        <taxon>Alteromonadaceae</taxon>
        <taxon>Agaribacter</taxon>
    </lineage>
</organism>
<proteinExistence type="inferred from homology"/>
<keyword evidence="2" id="KW-0808">Transferase</keyword>
<evidence type="ECO:0000259" key="3">
    <source>
        <dbReference type="Pfam" id="PF01648"/>
    </source>
</evidence>
<dbReference type="GO" id="GO:0005829">
    <property type="term" value="C:cytosol"/>
    <property type="evidence" value="ECO:0007669"/>
    <property type="project" value="TreeGrafter"/>
</dbReference>
<evidence type="ECO:0000313" key="5">
    <source>
        <dbReference type="Proteomes" id="UP001156601"/>
    </source>
</evidence>
<dbReference type="Gene3D" id="3.90.470.20">
    <property type="entry name" value="4'-phosphopantetheinyl transferase domain"/>
    <property type="match status" value="1"/>
</dbReference>
<dbReference type="GO" id="GO:0008897">
    <property type="term" value="F:holo-[acyl-carrier-protein] synthase activity"/>
    <property type="evidence" value="ECO:0007669"/>
    <property type="project" value="InterPro"/>
</dbReference>
<name>A0AA37SZ79_9ALTE</name>
<dbReference type="InterPro" id="IPR050559">
    <property type="entry name" value="P-Pant_transferase_sf"/>
</dbReference>
<evidence type="ECO:0000256" key="2">
    <source>
        <dbReference type="ARBA" id="ARBA00022679"/>
    </source>
</evidence>
<evidence type="ECO:0000313" key="4">
    <source>
        <dbReference type="EMBL" id="GLR70755.1"/>
    </source>
</evidence>
<dbReference type="SUPFAM" id="SSF56214">
    <property type="entry name" value="4'-phosphopantetheinyl transferase"/>
    <property type="match status" value="2"/>
</dbReference>
<dbReference type="GO" id="GO:0019878">
    <property type="term" value="P:lysine biosynthetic process via aminoadipic acid"/>
    <property type="evidence" value="ECO:0007669"/>
    <property type="project" value="TreeGrafter"/>
</dbReference>
<evidence type="ECO:0000256" key="1">
    <source>
        <dbReference type="ARBA" id="ARBA00010990"/>
    </source>
</evidence>
<dbReference type="RefSeq" id="WP_284217037.1">
    <property type="nucleotide sequence ID" value="NZ_BSOT01000005.1"/>
</dbReference>
<accession>A0AA37SZ79</accession>
<feature type="domain" description="4'-phosphopantetheinyl transferase" evidence="3">
    <location>
        <begin position="113"/>
        <end position="200"/>
    </location>
</feature>
<dbReference type="EMBL" id="BSOT01000005">
    <property type="protein sequence ID" value="GLR70755.1"/>
    <property type="molecule type" value="Genomic_DNA"/>
</dbReference>
<dbReference type="InterPro" id="IPR037143">
    <property type="entry name" value="4-PPantetheinyl_Trfase_dom_sf"/>
</dbReference>
<sequence>MLNKLTISPSLQLWETTIEGPTIESALGIQEHFSQSEYQQFSNIKSPKRANEYLVSRWLIRQALSQTFNVNNDYWEIEDYPKSLPHIKNMPIPLFYSLSHSKERVSFAISENRVGLDLEKVVVKKKLVPLAEQFMHSDEIQELISKDAHEQLRYFYFIWSAKEAYYKMLRKNEQVGHVFSEYMITPLVLNNKNLSIHDLSNDSFAKIVIQYAI</sequence>
<dbReference type="AlphaFoldDB" id="A0AA37SZ79"/>
<keyword evidence="5" id="KW-1185">Reference proteome</keyword>
<dbReference type="Proteomes" id="UP001156601">
    <property type="component" value="Unassembled WGS sequence"/>
</dbReference>
<dbReference type="Pfam" id="PF01648">
    <property type="entry name" value="ACPS"/>
    <property type="match status" value="1"/>
</dbReference>
<reference evidence="4" key="1">
    <citation type="journal article" date="2014" name="Int. J. Syst. Evol. Microbiol.">
        <title>Complete genome sequence of Corynebacterium casei LMG S-19264T (=DSM 44701T), isolated from a smear-ripened cheese.</title>
        <authorList>
            <consortium name="US DOE Joint Genome Institute (JGI-PGF)"/>
            <person name="Walter F."/>
            <person name="Albersmeier A."/>
            <person name="Kalinowski J."/>
            <person name="Ruckert C."/>
        </authorList>
    </citation>
    <scope>NUCLEOTIDE SEQUENCE</scope>
    <source>
        <strain evidence="4">NBRC 110023</strain>
    </source>
</reference>
<comment type="similarity">
    <text evidence="1">Belongs to the P-Pant transferase superfamily. Gsp/Sfp/HetI/AcpT family.</text>
</comment>
<dbReference type="PANTHER" id="PTHR12215">
    <property type="entry name" value="PHOSPHOPANTETHEINE TRANSFERASE"/>
    <property type="match status" value="1"/>
</dbReference>
<dbReference type="InterPro" id="IPR008278">
    <property type="entry name" value="4-PPantetheinyl_Trfase_dom"/>
</dbReference>
<comment type="caution">
    <text evidence="4">The sequence shown here is derived from an EMBL/GenBank/DDBJ whole genome shotgun (WGS) entry which is preliminary data.</text>
</comment>
<dbReference type="GO" id="GO:0000287">
    <property type="term" value="F:magnesium ion binding"/>
    <property type="evidence" value="ECO:0007669"/>
    <property type="project" value="InterPro"/>
</dbReference>
<gene>
    <name evidence="4" type="ORF">GCM10007852_16630</name>
</gene>